<dbReference type="AlphaFoldDB" id="A0A9W8K3K2"/>
<proteinExistence type="predicted"/>
<dbReference type="OrthoDB" id="3132098at2759"/>
<feature type="compositionally biased region" description="Polar residues" evidence="1">
    <location>
        <begin position="1"/>
        <end position="36"/>
    </location>
</feature>
<evidence type="ECO:0000313" key="3">
    <source>
        <dbReference type="Proteomes" id="UP001148786"/>
    </source>
</evidence>
<feature type="region of interest" description="Disordered" evidence="1">
    <location>
        <begin position="1"/>
        <end position="69"/>
    </location>
</feature>
<sequence length="247" mass="27162">MPATSASASLSNRGFDTGPSAQAPTSISAALSSQDAASYRTLPAPATAPSGSGTVDSIPAPDQTAPSISTTAPIASTVPAPVQHTLRAFQKLFTHEGVYPSTNYETEVVIVDNGLPRILHRFKSMRTRKWDDDVERPEIRWSVTDYDGPWDCEVPNAWIGDVHFHRDRLNDQVNIWLCTDNTTSPAKWEFCTETWATSVLTNPPTHPADPTLILDRFGESWRPSYIVWSTYLGRAPDRVGLKDYSGD</sequence>
<evidence type="ECO:0000313" key="2">
    <source>
        <dbReference type="EMBL" id="KAJ3512200.1"/>
    </source>
</evidence>
<accession>A0A9W8K3K2</accession>
<keyword evidence="3" id="KW-1185">Reference proteome</keyword>
<gene>
    <name evidence="2" type="ORF">NLJ89_g3659</name>
</gene>
<reference evidence="2" key="1">
    <citation type="submission" date="2022-07" db="EMBL/GenBank/DDBJ databases">
        <title>Genome Sequence of Agrocybe chaxingu.</title>
        <authorList>
            <person name="Buettner E."/>
        </authorList>
    </citation>
    <scope>NUCLEOTIDE SEQUENCE</scope>
    <source>
        <strain evidence="2">MP-N11</strain>
    </source>
</reference>
<organism evidence="2 3">
    <name type="scientific">Agrocybe chaxingu</name>
    <dbReference type="NCBI Taxonomy" id="84603"/>
    <lineage>
        <taxon>Eukaryota</taxon>
        <taxon>Fungi</taxon>
        <taxon>Dikarya</taxon>
        <taxon>Basidiomycota</taxon>
        <taxon>Agaricomycotina</taxon>
        <taxon>Agaricomycetes</taxon>
        <taxon>Agaricomycetidae</taxon>
        <taxon>Agaricales</taxon>
        <taxon>Agaricineae</taxon>
        <taxon>Strophariaceae</taxon>
        <taxon>Agrocybe</taxon>
    </lineage>
</organism>
<comment type="caution">
    <text evidence="2">The sequence shown here is derived from an EMBL/GenBank/DDBJ whole genome shotgun (WGS) entry which is preliminary data.</text>
</comment>
<name>A0A9W8K3K2_9AGAR</name>
<evidence type="ECO:0000256" key="1">
    <source>
        <dbReference type="SAM" id="MobiDB-lite"/>
    </source>
</evidence>
<protein>
    <submittedName>
        <fullName evidence="2">Uncharacterized protein</fullName>
    </submittedName>
</protein>
<dbReference type="EMBL" id="JANKHO010000274">
    <property type="protein sequence ID" value="KAJ3512200.1"/>
    <property type="molecule type" value="Genomic_DNA"/>
</dbReference>
<dbReference type="Proteomes" id="UP001148786">
    <property type="component" value="Unassembled WGS sequence"/>
</dbReference>